<evidence type="ECO:0000256" key="6">
    <source>
        <dbReference type="ARBA" id="ARBA00023136"/>
    </source>
</evidence>
<dbReference type="AlphaFoldDB" id="A0AAN9BIV3"/>
<comment type="caution">
    <text evidence="10">Lacks conserved residue(s) required for the propagation of feature annotation.</text>
</comment>
<keyword evidence="6" id="KW-0472">Membrane</keyword>
<feature type="disulfide bond" evidence="10">
    <location>
        <begin position="35"/>
        <end position="47"/>
    </location>
</feature>
<dbReference type="GO" id="GO:0012505">
    <property type="term" value="C:endomembrane system"/>
    <property type="evidence" value="ECO:0007669"/>
    <property type="project" value="UniProtKB-SubCell"/>
</dbReference>
<dbReference type="GO" id="GO:0005886">
    <property type="term" value="C:plasma membrane"/>
    <property type="evidence" value="ECO:0007669"/>
    <property type="project" value="TreeGrafter"/>
</dbReference>
<dbReference type="InterPro" id="IPR023415">
    <property type="entry name" value="LDLR_class-A_CS"/>
</dbReference>
<organism evidence="12 13">
    <name type="scientific">Littorina saxatilis</name>
    <dbReference type="NCBI Taxonomy" id="31220"/>
    <lineage>
        <taxon>Eukaryota</taxon>
        <taxon>Metazoa</taxon>
        <taxon>Spiralia</taxon>
        <taxon>Lophotrochozoa</taxon>
        <taxon>Mollusca</taxon>
        <taxon>Gastropoda</taxon>
        <taxon>Caenogastropoda</taxon>
        <taxon>Littorinimorpha</taxon>
        <taxon>Littorinoidea</taxon>
        <taxon>Littorinidae</taxon>
        <taxon>Littorina</taxon>
    </lineage>
</organism>
<dbReference type="PANTHER" id="PTHR22722">
    <property type="entry name" value="LOW-DENSITY LIPOPROTEIN RECEPTOR-RELATED PROTEIN 2-RELATED"/>
    <property type="match status" value="1"/>
</dbReference>
<gene>
    <name evidence="12" type="ORF">V1264_017310</name>
</gene>
<keyword evidence="9" id="KW-0325">Glycoprotein</keyword>
<feature type="disulfide bond" evidence="10">
    <location>
        <begin position="42"/>
        <end position="60"/>
    </location>
</feature>
<dbReference type="Pfam" id="PF00057">
    <property type="entry name" value="Ldl_recept_a"/>
    <property type="match status" value="3"/>
</dbReference>
<dbReference type="InterPro" id="IPR002172">
    <property type="entry name" value="LDrepeatLR_classA_rpt"/>
</dbReference>
<feature type="signal peptide" evidence="11">
    <location>
        <begin position="1"/>
        <end position="19"/>
    </location>
</feature>
<dbReference type="SMART" id="SM00192">
    <property type="entry name" value="LDLa"/>
    <property type="match status" value="3"/>
</dbReference>
<keyword evidence="5" id="KW-1133">Transmembrane helix</keyword>
<evidence type="ECO:0000256" key="11">
    <source>
        <dbReference type="SAM" id="SignalP"/>
    </source>
</evidence>
<accession>A0AAN9BIV3</accession>
<evidence type="ECO:0000256" key="5">
    <source>
        <dbReference type="ARBA" id="ARBA00022989"/>
    </source>
</evidence>
<dbReference type="Gene3D" id="4.10.400.10">
    <property type="entry name" value="Low-density Lipoprotein Receptor"/>
    <property type="match status" value="3"/>
</dbReference>
<evidence type="ECO:0000256" key="10">
    <source>
        <dbReference type="PROSITE-ProRule" id="PRU00124"/>
    </source>
</evidence>
<evidence type="ECO:0000256" key="8">
    <source>
        <dbReference type="ARBA" id="ARBA00023170"/>
    </source>
</evidence>
<feature type="chain" id="PRO_5042910259" evidence="11">
    <location>
        <begin position="20"/>
        <end position="151"/>
    </location>
</feature>
<reference evidence="12 13" key="1">
    <citation type="submission" date="2024-02" db="EMBL/GenBank/DDBJ databases">
        <title>Chromosome-scale genome assembly of the rough periwinkle Littorina saxatilis.</title>
        <authorList>
            <person name="De Jode A."/>
            <person name="Faria R."/>
            <person name="Formenti G."/>
            <person name="Sims Y."/>
            <person name="Smith T.P."/>
            <person name="Tracey A."/>
            <person name="Wood J.M.D."/>
            <person name="Zagrodzka Z.B."/>
            <person name="Johannesson K."/>
            <person name="Butlin R.K."/>
            <person name="Leder E.H."/>
        </authorList>
    </citation>
    <scope>NUCLEOTIDE SEQUENCE [LARGE SCALE GENOMIC DNA]</scope>
    <source>
        <strain evidence="12">Snail1</strain>
        <tissue evidence="12">Muscle</tissue>
    </source>
</reference>
<name>A0AAN9BIV3_9CAEN</name>
<keyword evidence="13" id="KW-1185">Reference proteome</keyword>
<proteinExistence type="predicted"/>
<evidence type="ECO:0000256" key="9">
    <source>
        <dbReference type="ARBA" id="ARBA00023180"/>
    </source>
</evidence>
<sequence length="151" mass="16691">MRGLTACLLGALAIFGADAKLKGKYTHKRSTRAVCGVDEFQCNDRSCIQDEWTCDTDNDCGDNSDERNCPTDCSGTHQFKCQNNKCIPTEFRCDGDNDCGDGSDEQLCDLYTCPAHEVKCSNTNVCIEDQWLCDGDDDCGDNWDEQTANCP</sequence>
<feature type="disulfide bond" evidence="10">
    <location>
        <begin position="93"/>
        <end position="108"/>
    </location>
</feature>
<evidence type="ECO:0000256" key="4">
    <source>
        <dbReference type="ARBA" id="ARBA00022737"/>
    </source>
</evidence>
<dbReference type="PROSITE" id="PS01209">
    <property type="entry name" value="LDLRA_1"/>
    <property type="match status" value="2"/>
</dbReference>
<dbReference type="FunFam" id="4.10.400.10:FF:000005">
    <property type="entry name" value="low-density lipoprotein receptor-related protein 1B"/>
    <property type="match status" value="1"/>
</dbReference>
<keyword evidence="8" id="KW-0675">Receptor</keyword>
<dbReference type="GO" id="GO:0043235">
    <property type="term" value="C:receptor complex"/>
    <property type="evidence" value="ECO:0007669"/>
    <property type="project" value="TreeGrafter"/>
</dbReference>
<keyword evidence="4" id="KW-0677">Repeat</keyword>
<keyword evidence="11" id="KW-0732">Signal</keyword>
<evidence type="ECO:0000256" key="1">
    <source>
        <dbReference type="ARBA" id="ARBA00004167"/>
    </source>
</evidence>
<feature type="disulfide bond" evidence="10">
    <location>
        <begin position="81"/>
        <end position="99"/>
    </location>
</feature>
<dbReference type="SUPFAM" id="SSF57424">
    <property type="entry name" value="LDL receptor-like module"/>
    <property type="match status" value="3"/>
</dbReference>
<keyword evidence="3" id="KW-0812">Transmembrane</keyword>
<protein>
    <submittedName>
        <fullName evidence="12">Uncharacterized protein</fullName>
    </submittedName>
</protein>
<dbReference type="PRINTS" id="PR00261">
    <property type="entry name" value="LDLRECEPTOR"/>
</dbReference>
<dbReference type="InterPro" id="IPR036055">
    <property type="entry name" value="LDL_receptor-like_sf"/>
</dbReference>
<dbReference type="Proteomes" id="UP001374579">
    <property type="component" value="Unassembled WGS sequence"/>
</dbReference>
<keyword evidence="7 10" id="KW-1015">Disulfide bond</keyword>
<feature type="disulfide bond" evidence="10">
    <location>
        <begin position="54"/>
        <end position="69"/>
    </location>
</feature>
<dbReference type="PROSITE" id="PS50068">
    <property type="entry name" value="LDLRA_2"/>
    <property type="match status" value="3"/>
</dbReference>
<comment type="caution">
    <text evidence="12">The sequence shown here is derived from an EMBL/GenBank/DDBJ whole genome shotgun (WGS) entry which is preliminary data.</text>
</comment>
<evidence type="ECO:0000256" key="3">
    <source>
        <dbReference type="ARBA" id="ARBA00022692"/>
    </source>
</evidence>
<evidence type="ECO:0000256" key="7">
    <source>
        <dbReference type="ARBA" id="ARBA00023157"/>
    </source>
</evidence>
<dbReference type="EMBL" id="JBAMIC010000007">
    <property type="protein sequence ID" value="KAK7106003.1"/>
    <property type="molecule type" value="Genomic_DNA"/>
</dbReference>
<dbReference type="InterPro" id="IPR051221">
    <property type="entry name" value="LDLR-related"/>
</dbReference>
<evidence type="ECO:0000256" key="2">
    <source>
        <dbReference type="ARBA" id="ARBA00004308"/>
    </source>
</evidence>
<evidence type="ECO:0000313" key="12">
    <source>
        <dbReference type="EMBL" id="KAK7106003.1"/>
    </source>
</evidence>
<comment type="subcellular location">
    <subcellularLocation>
        <location evidence="2">Endomembrane system</location>
    </subcellularLocation>
    <subcellularLocation>
        <location evidence="1">Membrane</location>
        <topology evidence="1">Single-pass membrane protein</topology>
    </subcellularLocation>
</comment>
<evidence type="ECO:0000313" key="13">
    <source>
        <dbReference type="Proteomes" id="UP001374579"/>
    </source>
</evidence>
<dbReference type="CDD" id="cd00112">
    <property type="entry name" value="LDLa"/>
    <property type="match status" value="2"/>
</dbReference>
<dbReference type="FunFam" id="4.10.400.10:FF:000045">
    <property type="entry name" value="Low-density lipoprotein receptor-related protein 2"/>
    <property type="match status" value="1"/>
</dbReference>